<feature type="chain" id="PRO_5003331323" evidence="2">
    <location>
        <begin position="22"/>
        <end position="210"/>
    </location>
</feature>
<evidence type="ECO:0000313" key="3">
    <source>
        <dbReference type="EMBL" id="EGK73068.1"/>
    </source>
</evidence>
<accession>F5R9J8</accession>
<keyword evidence="1" id="KW-0040">ANK repeat</keyword>
<gene>
    <name evidence="3" type="ORF">METUNv1_00907</name>
</gene>
<dbReference type="STRING" id="1000565.METUNv1_00907"/>
<comment type="caution">
    <text evidence="3">The sequence shown here is derived from an EMBL/GenBank/DDBJ whole genome shotgun (WGS) entry which is preliminary data.</text>
</comment>
<dbReference type="Pfam" id="PF00023">
    <property type="entry name" value="Ank"/>
    <property type="match status" value="1"/>
</dbReference>
<dbReference type="Proteomes" id="UP000005019">
    <property type="component" value="Unassembled WGS sequence"/>
</dbReference>
<feature type="repeat" description="ANK" evidence="1">
    <location>
        <begin position="119"/>
        <end position="151"/>
    </location>
</feature>
<dbReference type="SMART" id="SM00248">
    <property type="entry name" value="ANK"/>
    <property type="match status" value="4"/>
</dbReference>
<dbReference type="PANTHER" id="PTHR24121:SF23">
    <property type="entry name" value="NO MECHANORECEPTOR POTENTIAL C, ISOFORM H"/>
    <property type="match status" value="1"/>
</dbReference>
<dbReference type="PROSITE" id="PS50088">
    <property type="entry name" value="ANK_REPEAT"/>
    <property type="match status" value="3"/>
</dbReference>
<reference evidence="3 4" key="1">
    <citation type="journal article" date="2011" name="J. Bacteriol.">
        <title>Genome sequence of Methyloversatilis universalis FAM5T, a methylotrophic representative of the order Rhodocyclales.</title>
        <authorList>
            <person name="Kittichotirat W."/>
            <person name="Good N.M."/>
            <person name="Hall R."/>
            <person name="Bringel F."/>
            <person name="Lajus A."/>
            <person name="Medigue C."/>
            <person name="Smalley N.E."/>
            <person name="Beck D."/>
            <person name="Bumgarner R."/>
            <person name="Vuilleumier S."/>
            <person name="Kalyuzhnaya M.G."/>
        </authorList>
    </citation>
    <scope>NUCLEOTIDE SEQUENCE [LARGE SCALE GENOMIC DNA]</scope>
    <source>
        <strain evidence="4">ATCC BAA-1314 / JCM 13912 / FAM5</strain>
    </source>
</reference>
<dbReference type="PROSITE" id="PS50297">
    <property type="entry name" value="ANK_REP_REGION"/>
    <property type="match status" value="2"/>
</dbReference>
<dbReference type="EMBL" id="AFHG01000030">
    <property type="protein sequence ID" value="EGK73068.1"/>
    <property type="molecule type" value="Genomic_DNA"/>
</dbReference>
<dbReference type="Pfam" id="PF12796">
    <property type="entry name" value="Ank_2"/>
    <property type="match status" value="1"/>
</dbReference>
<dbReference type="OrthoDB" id="198309at2"/>
<protein>
    <submittedName>
        <fullName evidence="3">Ankyrin repeat harbouring exported protein</fullName>
    </submittedName>
</protein>
<evidence type="ECO:0000313" key="4">
    <source>
        <dbReference type="Proteomes" id="UP000005019"/>
    </source>
</evidence>
<dbReference type="InterPro" id="IPR036770">
    <property type="entry name" value="Ankyrin_rpt-contain_sf"/>
</dbReference>
<organism evidence="3 4">
    <name type="scientific">Methyloversatilis universalis (strain ATCC BAA-1314 / DSM 25237 / JCM 13912 / CCUG 52030 / FAM5)</name>
    <dbReference type="NCBI Taxonomy" id="1000565"/>
    <lineage>
        <taxon>Bacteria</taxon>
        <taxon>Pseudomonadati</taxon>
        <taxon>Pseudomonadota</taxon>
        <taxon>Betaproteobacteria</taxon>
        <taxon>Nitrosomonadales</taxon>
        <taxon>Sterolibacteriaceae</taxon>
        <taxon>Methyloversatilis</taxon>
    </lineage>
</organism>
<evidence type="ECO:0000256" key="1">
    <source>
        <dbReference type="PROSITE-ProRule" id="PRU00023"/>
    </source>
</evidence>
<dbReference type="InterPro" id="IPR002110">
    <property type="entry name" value="Ankyrin_rpt"/>
</dbReference>
<feature type="repeat" description="ANK" evidence="1">
    <location>
        <begin position="55"/>
        <end position="87"/>
    </location>
</feature>
<proteinExistence type="predicted"/>
<name>F5R9J8_METUF</name>
<dbReference type="RefSeq" id="WP_008059256.1">
    <property type="nucleotide sequence ID" value="NZ_AFHG01000030.1"/>
</dbReference>
<feature type="signal peptide" evidence="2">
    <location>
        <begin position="1"/>
        <end position="21"/>
    </location>
</feature>
<keyword evidence="4" id="KW-1185">Reference proteome</keyword>
<feature type="repeat" description="ANK" evidence="1">
    <location>
        <begin position="88"/>
        <end position="114"/>
    </location>
</feature>
<dbReference type="SUPFAM" id="SSF48403">
    <property type="entry name" value="Ankyrin repeat"/>
    <property type="match status" value="1"/>
</dbReference>
<dbReference type="eggNOG" id="COG0666">
    <property type="taxonomic scope" value="Bacteria"/>
</dbReference>
<evidence type="ECO:0000256" key="2">
    <source>
        <dbReference type="SAM" id="SignalP"/>
    </source>
</evidence>
<sequence>MKSLRIALLSVCLAAASGASAAAYDDLINAANMGDAAKVASFIDRGLDVNSVDPRGETLLIIAARNGYGDLVKALIARRARLEAVNAVGETALAVAAFNGHVAVVEQLLAAGANPVNTQGWSALHYAAMQGHAAVLRALIERGAPVDAPAPNGATALMLAARANVESVKVLLAARADARIRGRDNESALDWAVKAGNTDAAAMIRAAMGQ</sequence>
<keyword evidence="2" id="KW-0732">Signal</keyword>
<dbReference type="AlphaFoldDB" id="F5R9J8"/>
<dbReference type="Gene3D" id="1.25.40.20">
    <property type="entry name" value="Ankyrin repeat-containing domain"/>
    <property type="match status" value="2"/>
</dbReference>
<dbReference type="PANTHER" id="PTHR24121">
    <property type="entry name" value="NO MECHANORECEPTOR POTENTIAL C, ISOFORM D-RELATED"/>
    <property type="match status" value="1"/>
</dbReference>